<dbReference type="RefSeq" id="WP_344244209.1">
    <property type="nucleotide sequence ID" value="NZ_BAAAHH010000029.1"/>
</dbReference>
<organism evidence="2 3">
    <name type="scientific">Actinocorallia libanotica</name>
    <dbReference type="NCBI Taxonomy" id="46162"/>
    <lineage>
        <taxon>Bacteria</taxon>
        <taxon>Bacillati</taxon>
        <taxon>Actinomycetota</taxon>
        <taxon>Actinomycetes</taxon>
        <taxon>Streptosporangiales</taxon>
        <taxon>Thermomonosporaceae</taxon>
        <taxon>Actinocorallia</taxon>
    </lineage>
</organism>
<evidence type="ECO:0000313" key="3">
    <source>
        <dbReference type="Proteomes" id="UP001500665"/>
    </source>
</evidence>
<reference evidence="2 3" key="1">
    <citation type="journal article" date="2019" name="Int. J. Syst. Evol. Microbiol.">
        <title>The Global Catalogue of Microorganisms (GCM) 10K type strain sequencing project: providing services to taxonomists for standard genome sequencing and annotation.</title>
        <authorList>
            <consortium name="The Broad Institute Genomics Platform"/>
            <consortium name="The Broad Institute Genome Sequencing Center for Infectious Disease"/>
            <person name="Wu L."/>
            <person name="Ma J."/>
        </authorList>
    </citation>
    <scope>NUCLEOTIDE SEQUENCE [LARGE SCALE GENOMIC DNA]</scope>
    <source>
        <strain evidence="2 3">JCM 10696</strain>
    </source>
</reference>
<feature type="region of interest" description="Disordered" evidence="1">
    <location>
        <begin position="1"/>
        <end position="20"/>
    </location>
</feature>
<dbReference type="Proteomes" id="UP001500665">
    <property type="component" value="Unassembled WGS sequence"/>
</dbReference>
<sequence>MEGDEEGFDGSDFDDPDYDGPVGEFDAVAGTLVCAGAGWLQASSAGEAEQAVTLELHDAEPPADDDAWDDVAETPFLTRTGRVLLDYLIPGLEGDGFVLAGPGLYRVRVARRVGGPLDWSLRFWRVAETARPPRHLKRTTPAVPPEPDGWDELIGFPDRDLIWWVAAAVRENGSTALAEVDGRGLRHHRPEGWLDRPLSPVERPGPDAGALTYAEMAWQLGVSAPRTLRDLLPLYFAAGVLTGDPDGVFTLAAPSPRVQDVFRLSAAEQSRLTQAADRRFGPLVGDLIFQAVWSPDPRVSKRTLRERLLVDGADLDAALARAPALGLSVDTHADASVTLTRNSALLFLAGRN</sequence>
<dbReference type="EMBL" id="BAAAHH010000029">
    <property type="protein sequence ID" value="GAA0963161.1"/>
    <property type="molecule type" value="Genomic_DNA"/>
</dbReference>
<name>A0ABN1RT04_9ACTN</name>
<feature type="compositionally biased region" description="Acidic residues" evidence="1">
    <location>
        <begin position="1"/>
        <end position="18"/>
    </location>
</feature>
<evidence type="ECO:0000313" key="2">
    <source>
        <dbReference type="EMBL" id="GAA0963161.1"/>
    </source>
</evidence>
<evidence type="ECO:0000256" key="1">
    <source>
        <dbReference type="SAM" id="MobiDB-lite"/>
    </source>
</evidence>
<accession>A0ABN1RT04</accession>
<comment type="caution">
    <text evidence="2">The sequence shown here is derived from an EMBL/GenBank/DDBJ whole genome shotgun (WGS) entry which is preliminary data.</text>
</comment>
<protein>
    <submittedName>
        <fullName evidence="2">Uncharacterized protein</fullName>
    </submittedName>
</protein>
<dbReference type="Pfam" id="PF19508">
    <property type="entry name" value="DUF6042"/>
    <property type="match status" value="1"/>
</dbReference>
<gene>
    <name evidence="2" type="ORF">GCM10009550_58280</name>
</gene>
<keyword evidence="3" id="KW-1185">Reference proteome</keyword>
<dbReference type="InterPro" id="IPR046105">
    <property type="entry name" value="DUF6042"/>
</dbReference>
<proteinExistence type="predicted"/>